<feature type="domain" description="Helix-turn-helix" evidence="2">
    <location>
        <begin position="12"/>
        <end position="60"/>
    </location>
</feature>
<feature type="domain" description="PBP" evidence="1">
    <location>
        <begin position="87"/>
        <end position="265"/>
    </location>
</feature>
<dbReference type="PANTHER" id="PTHR38431:SF1">
    <property type="entry name" value="BLL2305 PROTEIN"/>
    <property type="match status" value="1"/>
</dbReference>
<evidence type="ECO:0000259" key="1">
    <source>
        <dbReference type="Pfam" id="PF12727"/>
    </source>
</evidence>
<dbReference type="SUPFAM" id="SSF53850">
    <property type="entry name" value="Periplasmic binding protein-like II"/>
    <property type="match status" value="1"/>
</dbReference>
<organism evidence="3 4">
    <name type="scientific">Roseibium sediminicola</name>
    <dbReference type="NCBI Taxonomy" id="2933272"/>
    <lineage>
        <taxon>Bacteria</taxon>
        <taxon>Pseudomonadati</taxon>
        <taxon>Pseudomonadota</taxon>
        <taxon>Alphaproteobacteria</taxon>
        <taxon>Hyphomicrobiales</taxon>
        <taxon>Stappiaceae</taxon>
        <taxon>Roseibium</taxon>
    </lineage>
</organism>
<name>A0ABT0GXE7_9HYPH</name>
<dbReference type="Pfam" id="PF12727">
    <property type="entry name" value="PBP_like"/>
    <property type="match status" value="1"/>
</dbReference>
<comment type="caution">
    <text evidence="3">The sequence shown here is derived from an EMBL/GenBank/DDBJ whole genome shotgun (WGS) entry which is preliminary data.</text>
</comment>
<dbReference type="Proteomes" id="UP001431221">
    <property type="component" value="Unassembled WGS sequence"/>
</dbReference>
<evidence type="ECO:0000313" key="4">
    <source>
        <dbReference type="Proteomes" id="UP001431221"/>
    </source>
</evidence>
<gene>
    <name evidence="3" type="ORF">M0H32_17620</name>
</gene>
<dbReference type="Pfam" id="PF12728">
    <property type="entry name" value="HTH_17"/>
    <property type="match status" value="1"/>
</dbReference>
<dbReference type="Gene3D" id="3.40.190.10">
    <property type="entry name" value="Periplasmic binding protein-like II"/>
    <property type="match status" value="1"/>
</dbReference>
<dbReference type="RefSeq" id="WP_248156320.1">
    <property type="nucleotide sequence ID" value="NZ_JALNMJ010000012.1"/>
</dbReference>
<dbReference type="InterPro" id="IPR041657">
    <property type="entry name" value="HTH_17"/>
</dbReference>
<protein>
    <submittedName>
        <fullName evidence="3">Helix-turn-helix transcriptional regulator</fullName>
    </submittedName>
</protein>
<accession>A0ABT0GXE7</accession>
<dbReference type="EMBL" id="JALNMJ010000012">
    <property type="protein sequence ID" value="MCK7613991.1"/>
    <property type="molecule type" value="Genomic_DNA"/>
</dbReference>
<evidence type="ECO:0000313" key="3">
    <source>
        <dbReference type="EMBL" id="MCK7613991.1"/>
    </source>
</evidence>
<evidence type="ECO:0000259" key="2">
    <source>
        <dbReference type="Pfam" id="PF12728"/>
    </source>
</evidence>
<keyword evidence="4" id="KW-1185">Reference proteome</keyword>
<reference evidence="3" key="1">
    <citation type="submission" date="2022-04" db="EMBL/GenBank/DDBJ databases">
        <title>Roseibium sp. CAU 1639 isolated from mud.</title>
        <authorList>
            <person name="Kim W."/>
        </authorList>
    </citation>
    <scope>NUCLEOTIDE SEQUENCE</scope>
    <source>
        <strain evidence="3">CAU 1639</strain>
    </source>
</reference>
<sequence>MLKHPDAGQPQFLTTKEVADLLRVKERKVYDLAAADEIPHRRITGKLLFPAQELKAWIEGTDGVSGTERPNVLAGSHDPLLDWAIHASGCGLATLCNGSADGLHQFETGAAALAGLHLPEETGWNIGTVNQNGLRNAVLIAFATRKRGLLISQEASASIRSVADLKGKRIALRQSGAGTALLFARLLEEAGLSEADLACAKSPAHTENDAAAAVAGGEADAALGLETMAKPFRLTFLPLVEEQFDLLVDRKAYFTEPLQRLFAFMRSQDFADKAAALGGYDLNHHGAVRWLSP</sequence>
<dbReference type="NCBIfam" id="TIGR01764">
    <property type="entry name" value="excise"/>
    <property type="match status" value="1"/>
</dbReference>
<dbReference type="InterPro" id="IPR024370">
    <property type="entry name" value="PBP_domain"/>
</dbReference>
<dbReference type="PANTHER" id="PTHR38431">
    <property type="entry name" value="BLL2305 PROTEIN"/>
    <property type="match status" value="1"/>
</dbReference>
<proteinExistence type="predicted"/>
<dbReference type="InterPro" id="IPR010093">
    <property type="entry name" value="SinI_DNA-bd"/>
</dbReference>